<dbReference type="RefSeq" id="WP_011601373.1">
    <property type="nucleotide sequence ID" value="NC_008278.1"/>
</dbReference>
<gene>
    <name evidence="2" type="ordered locus">FRAAL0107</name>
</gene>
<keyword evidence="3" id="KW-1185">Reference proteome</keyword>
<accession>Q0RUF2</accession>
<dbReference type="SUPFAM" id="SSF52200">
    <property type="entry name" value="Toll/Interleukin receptor TIR domain"/>
    <property type="match status" value="1"/>
</dbReference>
<dbReference type="EMBL" id="CT573213">
    <property type="protein sequence ID" value="CAJ58789.1"/>
    <property type="molecule type" value="Genomic_DNA"/>
</dbReference>
<reference evidence="2 3" key="1">
    <citation type="journal article" date="2007" name="Genome Res.">
        <title>Genome characteristics of facultatively symbiotic Frankia sp. strains reflect host range and host plant biogeography.</title>
        <authorList>
            <person name="Normand P."/>
            <person name="Lapierre P."/>
            <person name="Tisa L.S."/>
            <person name="Gogarten J.P."/>
            <person name="Alloisio N."/>
            <person name="Bagnarol E."/>
            <person name="Bassi C.A."/>
            <person name="Berry A.M."/>
            <person name="Bickhart D.M."/>
            <person name="Choisne N."/>
            <person name="Couloux A."/>
            <person name="Cournoyer B."/>
            <person name="Cruveiller S."/>
            <person name="Daubin V."/>
            <person name="Demange N."/>
            <person name="Francino M.P."/>
            <person name="Goltsman E."/>
            <person name="Huang Y."/>
            <person name="Kopp O.R."/>
            <person name="Labarre L."/>
            <person name="Lapidus A."/>
            <person name="Lavire C."/>
            <person name="Marechal J."/>
            <person name="Martinez M."/>
            <person name="Mastronunzio J.E."/>
            <person name="Mullin B.C."/>
            <person name="Niemann J."/>
            <person name="Pujic P."/>
            <person name="Rawnsley T."/>
            <person name="Rouy Z."/>
            <person name="Schenowitz C."/>
            <person name="Sellstedt A."/>
            <person name="Tavares F."/>
            <person name="Tomkins J.P."/>
            <person name="Vallenet D."/>
            <person name="Valverde C."/>
            <person name="Wall L.G."/>
            <person name="Wang Y."/>
            <person name="Medigue C."/>
            <person name="Benson D.R."/>
        </authorList>
    </citation>
    <scope>NUCLEOTIDE SEQUENCE [LARGE SCALE GENOMIC DNA]</scope>
    <source>
        <strain evidence="3">DSM 45986 / CECT 9034 / ACN14a</strain>
    </source>
</reference>
<proteinExistence type="predicted"/>
<dbReference type="eggNOG" id="COG4916">
    <property type="taxonomic scope" value="Bacteria"/>
</dbReference>
<evidence type="ECO:0000313" key="3">
    <source>
        <dbReference type="Proteomes" id="UP000000657"/>
    </source>
</evidence>
<dbReference type="Gene3D" id="3.40.50.10140">
    <property type="entry name" value="Toll/interleukin-1 receptor homology (TIR) domain"/>
    <property type="match status" value="1"/>
</dbReference>
<dbReference type="OrthoDB" id="4961576at2"/>
<feature type="domain" description="TIR" evidence="1">
    <location>
        <begin position="4"/>
        <end position="122"/>
    </location>
</feature>
<protein>
    <recommendedName>
        <fullName evidence="1">TIR domain-containing protein</fullName>
    </recommendedName>
</protein>
<dbReference type="InterPro" id="IPR035897">
    <property type="entry name" value="Toll_tir_struct_dom_sf"/>
</dbReference>
<dbReference type="Proteomes" id="UP000000657">
    <property type="component" value="Chromosome"/>
</dbReference>
<organism evidence="2 3">
    <name type="scientific">Frankia alni (strain DSM 45986 / CECT 9034 / ACN14a)</name>
    <dbReference type="NCBI Taxonomy" id="326424"/>
    <lineage>
        <taxon>Bacteria</taxon>
        <taxon>Bacillati</taxon>
        <taxon>Actinomycetota</taxon>
        <taxon>Actinomycetes</taxon>
        <taxon>Frankiales</taxon>
        <taxon>Frankiaceae</taxon>
        <taxon>Frankia</taxon>
    </lineage>
</organism>
<dbReference type="InterPro" id="IPR000157">
    <property type="entry name" value="TIR_dom"/>
</dbReference>
<evidence type="ECO:0000313" key="2">
    <source>
        <dbReference type="EMBL" id="CAJ58789.1"/>
    </source>
</evidence>
<evidence type="ECO:0000259" key="1">
    <source>
        <dbReference type="Pfam" id="PF13676"/>
    </source>
</evidence>
<dbReference type="GO" id="GO:0007165">
    <property type="term" value="P:signal transduction"/>
    <property type="evidence" value="ECO:0007669"/>
    <property type="project" value="InterPro"/>
</dbReference>
<dbReference type="STRING" id="326424.FRAAL0107"/>
<sequence>MAFVFISHRAADIASAERLGRAVNAVGHAVHLDRWEVRIGDTVPMFMNDTLATADFLVLGHSTLGIHAPWVAQEFLPALAADLSSRGIVMLPVILSGTEAPSRLGGRPCLDLTTHWDRGVATVLRELG</sequence>
<dbReference type="KEGG" id="fal:FRAAL0107"/>
<dbReference type="AlphaFoldDB" id="Q0RUF2"/>
<dbReference type="Pfam" id="PF13676">
    <property type="entry name" value="TIR_2"/>
    <property type="match status" value="1"/>
</dbReference>
<name>Q0RUF2_FRAAA</name>
<dbReference type="HOGENOM" id="CLU_1956372_0_0_11"/>